<evidence type="ECO:0000313" key="11">
    <source>
        <dbReference type="EMBL" id="RAK55829.1"/>
    </source>
</evidence>
<keyword evidence="6 9" id="KW-1133">Transmembrane helix</keyword>
<keyword evidence="4" id="KW-0808">Transferase</keyword>
<dbReference type="GO" id="GO:0016780">
    <property type="term" value="F:phosphotransferase activity, for other substituted phosphate groups"/>
    <property type="evidence" value="ECO:0007669"/>
    <property type="project" value="TreeGrafter"/>
</dbReference>
<sequence length="225" mass="25296">MTEIVYLNEVPAGPRKRLRKVSADEVLTEAMNVLVAVLALIFLTPVMLAVAFAVFAQDGGPILFAHRRIGRGGRYFHCLKFRSMAVDAEQRLADLLANDPQARAEWERDHKLRCDPRVTRLGEFLRKTSLDELPQLFNVLRGEMSLVGPRPIVDAEVAKYGRRFEAYCAVKPGITGLWQVSGRNDTTYRARVAMDCIYARQRNVIMDGMIIAATVPAVLMRKGSY</sequence>
<dbReference type="GO" id="GO:0000271">
    <property type="term" value="P:polysaccharide biosynthetic process"/>
    <property type="evidence" value="ECO:0007669"/>
    <property type="project" value="UniProtKB-KW"/>
</dbReference>
<evidence type="ECO:0000256" key="7">
    <source>
        <dbReference type="ARBA" id="ARBA00023136"/>
    </source>
</evidence>
<keyword evidence="3" id="KW-1003">Cell membrane</keyword>
<feature type="domain" description="Bacterial sugar transferase" evidence="10">
    <location>
        <begin position="30"/>
        <end position="219"/>
    </location>
</feature>
<evidence type="ECO:0000256" key="2">
    <source>
        <dbReference type="ARBA" id="ARBA00006464"/>
    </source>
</evidence>
<evidence type="ECO:0000256" key="5">
    <source>
        <dbReference type="ARBA" id="ARBA00022692"/>
    </source>
</evidence>
<dbReference type="OrthoDB" id="9808602at2"/>
<keyword evidence="7 9" id="KW-0472">Membrane</keyword>
<keyword evidence="5 9" id="KW-0812">Transmembrane</keyword>
<evidence type="ECO:0000259" key="10">
    <source>
        <dbReference type="Pfam" id="PF02397"/>
    </source>
</evidence>
<dbReference type="PANTHER" id="PTHR30576">
    <property type="entry name" value="COLANIC BIOSYNTHESIS UDP-GLUCOSE LIPID CARRIER TRANSFERASE"/>
    <property type="match status" value="1"/>
</dbReference>
<evidence type="ECO:0000256" key="4">
    <source>
        <dbReference type="ARBA" id="ARBA00022679"/>
    </source>
</evidence>
<dbReference type="EMBL" id="QFYQ01000001">
    <property type="protein sequence ID" value="RAK55829.1"/>
    <property type="molecule type" value="Genomic_DNA"/>
</dbReference>
<comment type="similarity">
    <text evidence="2">Belongs to the bacterial sugar transferase family.</text>
</comment>
<keyword evidence="8" id="KW-0270">Exopolysaccharide synthesis</keyword>
<evidence type="ECO:0000256" key="1">
    <source>
        <dbReference type="ARBA" id="ARBA00004236"/>
    </source>
</evidence>
<comment type="subcellular location">
    <subcellularLocation>
        <location evidence="1">Cell membrane</location>
    </subcellularLocation>
</comment>
<reference evidence="12" key="1">
    <citation type="submission" date="2018-05" db="EMBL/GenBank/DDBJ databases">
        <authorList>
            <person name="Li X."/>
        </authorList>
    </citation>
    <scope>NUCLEOTIDE SEQUENCE [LARGE SCALE GENOMIC DNA]</scope>
    <source>
        <strain evidence="12">LX32</strain>
    </source>
</reference>
<evidence type="ECO:0000256" key="6">
    <source>
        <dbReference type="ARBA" id="ARBA00022989"/>
    </source>
</evidence>
<evidence type="ECO:0000256" key="9">
    <source>
        <dbReference type="SAM" id="Phobius"/>
    </source>
</evidence>
<dbReference type="RefSeq" id="WP_111529577.1">
    <property type="nucleotide sequence ID" value="NZ_JBHRSG010000003.1"/>
</dbReference>
<evidence type="ECO:0000256" key="8">
    <source>
        <dbReference type="ARBA" id="ARBA00023169"/>
    </source>
</evidence>
<dbReference type="InterPro" id="IPR003362">
    <property type="entry name" value="Bact_transf"/>
</dbReference>
<dbReference type="PANTHER" id="PTHR30576:SF4">
    <property type="entry name" value="UNDECAPRENYL-PHOSPHATE GALACTOSE PHOSPHOTRANSFERASE"/>
    <property type="match status" value="1"/>
</dbReference>
<evidence type="ECO:0000256" key="3">
    <source>
        <dbReference type="ARBA" id="ARBA00022475"/>
    </source>
</evidence>
<dbReference type="Pfam" id="PF02397">
    <property type="entry name" value="Bac_transf"/>
    <property type="match status" value="1"/>
</dbReference>
<name>A0A328AMP1_9CAUL</name>
<protein>
    <submittedName>
        <fullName evidence="11">Exopolysaccharide biosynthesis protein</fullName>
    </submittedName>
</protein>
<organism evidence="11 12">
    <name type="scientific">Phenylobacterium soli</name>
    <dbReference type="NCBI Taxonomy" id="2170551"/>
    <lineage>
        <taxon>Bacteria</taxon>
        <taxon>Pseudomonadati</taxon>
        <taxon>Pseudomonadota</taxon>
        <taxon>Alphaproteobacteria</taxon>
        <taxon>Caulobacterales</taxon>
        <taxon>Caulobacteraceae</taxon>
        <taxon>Phenylobacterium</taxon>
    </lineage>
</organism>
<gene>
    <name evidence="11" type="ORF">DJ017_15580</name>
</gene>
<dbReference type="Proteomes" id="UP000249254">
    <property type="component" value="Unassembled WGS sequence"/>
</dbReference>
<feature type="transmembrane region" description="Helical" evidence="9">
    <location>
        <begin position="33"/>
        <end position="56"/>
    </location>
</feature>
<proteinExistence type="inferred from homology"/>
<accession>A0A328AMP1</accession>
<comment type="caution">
    <text evidence="11">The sequence shown here is derived from an EMBL/GenBank/DDBJ whole genome shotgun (WGS) entry which is preliminary data.</text>
</comment>
<evidence type="ECO:0000313" key="12">
    <source>
        <dbReference type="Proteomes" id="UP000249254"/>
    </source>
</evidence>
<dbReference type="AlphaFoldDB" id="A0A328AMP1"/>
<dbReference type="GO" id="GO:0005886">
    <property type="term" value="C:plasma membrane"/>
    <property type="evidence" value="ECO:0007669"/>
    <property type="project" value="UniProtKB-SubCell"/>
</dbReference>
<keyword evidence="12" id="KW-1185">Reference proteome</keyword>